<organism evidence="5 6">
    <name type="scientific">Aquilegia coerulea</name>
    <name type="common">Rocky mountain columbine</name>
    <dbReference type="NCBI Taxonomy" id="218851"/>
    <lineage>
        <taxon>Eukaryota</taxon>
        <taxon>Viridiplantae</taxon>
        <taxon>Streptophyta</taxon>
        <taxon>Embryophyta</taxon>
        <taxon>Tracheophyta</taxon>
        <taxon>Spermatophyta</taxon>
        <taxon>Magnoliopsida</taxon>
        <taxon>Ranunculales</taxon>
        <taxon>Ranunculaceae</taxon>
        <taxon>Thalictroideae</taxon>
        <taxon>Aquilegia</taxon>
    </lineage>
</organism>
<dbReference type="AlphaFoldDB" id="A0A2G5E695"/>
<dbReference type="Pfam" id="PF00232">
    <property type="entry name" value="Glyco_hydro_1"/>
    <property type="match status" value="1"/>
</dbReference>
<protein>
    <recommendedName>
        <fullName evidence="7">Beta-glucosidase</fullName>
    </recommendedName>
</protein>
<keyword evidence="6" id="KW-1185">Reference proteome</keyword>
<feature type="chain" id="PRO_5013908790" description="Beta-glucosidase" evidence="4">
    <location>
        <begin position="25"/>
        <end position="414"/>
    </location>
</feature>
<evidence type="ECO:0000313" key="5">
    <source>
        <dbReference type="EMBL" id="PIA51293.1"/>
    </source>
</evidence>
<dbReference type="PANTHER" id="PTHR10353">
    <property type="entry name" value="GLYCOSYL HYDROLASE"/>
    <property type="match status" value="1"/>
</dbReference>
<accession>A0A2G5E695</accession>
<dbReference type="InterPro" id="IPR017853">
    <property type="entry name" value="GH"/>
</dbReference>
<dbReference type="EMBL" id="KZ305028">
    <property type="protein sequence ID" value="PIA51293.1"/>
    <property type="molecule type" value="Genomic_DNA"/>
</dbReference>
<dbReference type="PANTHER" id="PTHR10353:SF154">
    <property type="entry name" value="BETA-GLUCOSIDASE 9-RELATED"/>
    <property type="match status" value="1"/>
</dbReference>
<name>A0A2G5E695_AQUCA</name>
<feature type="signal peptide" evidence="4">
    <location>
        <begin position="1"/>
        <end position="24"/>
    </location>
</feature>
<sequence length="414" mass="46905">MACVYIKAYLISSSILLLMKCVIGDAVLPLNIVPGIVNRSDFPTRFAFGVSTSSYQTEGAAKLYGKGPSVWDYYIQQYPGKIKGQANIDVACDSYHRYKEDIALLKYMGITSYRFSIAWTRILPQGSLEGGINQQGIDHYNNVLHELQINSIEPYVTLLHQDSPQVLQDKYGGFLNKSIVNDFRDYCDICFRNFGDKVKHWITINEPTITAQNGYGDGTAPPARCSPSKGCKEGDSGKEPYIVAHNIILAHAAAAQLYRQEYKAKQGGEIGMTLVGTWYLPFSDLPKDVAALDRIKDFNIGWFLDPFVRGNYPQIMRNLVKDRLPTFDVSEKNMVLGSLDFIGINYYTSKFVKGLPLIIQEPYSWDKDSCAQFSQGEYEYQLHFLSQIYPFSINEVILNVLMLHISYCHRKCDR</sequence>
<keyword evidence="2" id="KW-0378">Hydrolase</keyword>
<evidence type="ECO:0000256" key="3">
    <source>
        <dbReference type="RuleBase" id="RU003690"/>
    </source>
</evidence>
<dbReference type="GO" id="GO:0005975">
    <property type="term" value="P:carbohydrate metabolic process"/>
    <property type="evidence" value="ECO:0007669"/>
    <property type="project" value="InterPro"/>
</dbReference>
<evidence type="ECO:0000256" key="4">
    <source>
        <dbReference type="SAM" id="SignalP"/>
    </source>
</evidence>
<dbReference type="PROSITE" id="PS00653">
    <property type="entry name" value="GLYCOSYL_HYDROL_F1_2"/>
    <property type="match status" value="1"/>
</dbReference>
<dbReference type="GO" id="GO:0008422">
    <property type="term" value="F:beta-glucosidase activity"/>
    <property type="evidence" value="ECO:0007669"/>
    <property type="project" value="TreeGrafter"/>
</dbReference>
<evidence type="ECO:0000313" key="6">
    <source>
        <dbReference type="Proteomes" id="UP000230069"/>
    </source>
</evidence>
<gene>
    <name evidence="5" type="ORF">AQUCO_01100258v1</name>
</gene>
<dbReference type="InParanoid" id="A0A2G5E695"/>
<comment type="similarity">
    <text evidence="1 3">Belongs to the glycosyl hydrolase 1 family.</text>
</comment>
<dbReference type="FunFam" id="3.20.20.80:FF:000041">
    <property type="entry name" value="Beta-glucosidase 7"/>
    <property type="match status" value="1"/>
</dbReference>
<dbReference type="Proteomes" id="UP000230069">
    <property type="component" value="Unassembled WGS sequence"/>
</dbReference>
<reference evidence="5 6" key="1">
    <citation type="submission" date="2017-09" db="EMBL/GenBank/DDBJ databases">
        <title>WGS assembly of Aquilegia coerulea Goldsmith.</title>
        <authorList>
            <person name="Hodges S."/>
            <person name="Kramer E."/>
            <person name="Nordborg M."/>
            <person name="Tomkins J."/>
            <person name="Borevitz J."/>
            <person name="Derieg N."/>
            <person name="Yan J."/>
            <person name="Mihaltcheva S."/>
            <person name="Hayes R.D."/>
            <person name="Rokhsar D."/>
        </authorList>
    </citation>
    <scope>NUCLEOTIDE SEQUENCE [LARGE SCALE GENOMIC DNA]</scope>
    <source>
        <strain evidence="6">cv. Goldsmith</strain>
    </source>
</reference>
<proteinExistence type="inferred from homology"/>
<evidence type="ECO:0000256" key="2">
    <source>
        <dbReference type="ARBA" id="ARBA00022801"/>
    </source>
</evidence>
<dbReference type="Gene3D" id="3.20.20.80">
    <property type="entry name" value="Glycosidases"/>
    <property type="match status" value="1"/>
</dbReference>
<dbReference type="STRING" id="218851.A0A2G5E695"/>
<dbReference type="InterPro" id="IPR001360">
    <property type="entry name" value="Glyco_hydro_1"/>
</dbReference>
<evidence type="ECO:0008006" key="7">
    <source>
        <dbReference type="Google" id="ProtNLM"/>
    </source>
</evidence>
<dbReference type="OrthoDB" id="65569at2759"/>
<dbReference type="SUPFAM" id="SSF51445">
    <property type="entry name" value="(Trans)glycosidases"/>
    <property type="match status" value="1"/>
</dbReference>
<keyword evidence="4" id="KW-0732">Signal</keyword>
<evidence type="ECO:0000256" key="1">
    <source>
        <dbReference type="ARBA" id="ARBA00010838"/>
    </source>
</evidence>
<dbReference type="InterPro" id="IPR033132">
    <property type="entry name" value="GH_1_N_CS"/>
</dbReference>